<dbReference type="EMBL" id="PP511521">
    <property type="protein sequence ID" value="XCD05039.1"/>
    <property type="molecule type" value="Genomic_DNA"/>
</dbReference>
<proteinExistence type="predicted"/>
<organism evidence="2">
    <name type="scientific">Dulem virus 36</name>
    <dbReference type="NCBI Taxonomy" id="3145754"/>
    <lineage>
        <taxon>Viruses</taxon>
        <taxon>Duplodnaviria</taxon>
        <taxon>Heunggongvirae</taxon>
        <taxon>Uroviricota</taxon>
        <taxon>Caudoviricetes</taxon>
    </lineage>
</organism>
<protein>
    <submittedName>
        <fullName evidence="2">Uncharacterized protein</fullName>
    </submittedName>
</protein>
<evidence type="ECO:0000313" key="2">
    <source>
        <dbReference type="EMBL" id="XCD05039.1"/>
    </source>
</evidence>
<keyword evidence="1" id="KW-0472">Membrane</keyword>
<feature type="transmembrane region" description="Helical" evidence="1">
    <location>
        <begin position="27"/>
        <end position="54"/>
    </location>
</feature>
<accession>A0AAU8AZ56</accession>
<keyword evidence="1" id="KW-0812">Transmembrane</keyword>
<keyword evidence="1" id="KW-1133">Transmembrane helix</keyword>
<feature type="transmembrane region" description="Helical" evidence="1">
    <location>
        <begin position="60"/>
        <end position="80"/>
    </location>
</feature>
<name>A0AAU8AZ56_9CAUD</name>
<reference evidence="2" key="1">
    <citation type="submission" date="2024-03" db="EMBL/GenBank/DDBJ databases">
        <title>Diverse circular DNA viruses in blood, oral, and fecal samples of captive lemurs.</title>
        <authorList>
            <person name="Paietta E.N."/>
            <person name="Kraberger S."/>
            <person name="Lund M.C."/>
            <person name="Custer J.M."/>
            <person name="Vargas K.M."/>
            <person name="Ehmke E.E."/>
            <person name="Yoder A.D."/>
            <person name="Varsani A."/>
        </authorList>
    </citation>
    <scope>NUCLEOTIDE SEQUENCE</scope>
    <source>
        <strain evidence="2">Duke_24FS_3</strain>
    </source>
</reference>
<evidence type="ECO:0000256" key="1">
    <source>
        <dbReference type="SAM" id="Phobius"/>
    </source>
</evidence>
<sequence>MFRTKTIMLNTKVLDILIDVLKSKFSALIFMIVSEFTALKNIIVFAFPIAAIITKIDLKLFVVVWLVILFILSVLNDTCYRVRGVSKEQLPVYSRRLTIKDEYGISIQEDDQQEAVIYLSAVEDYLQKRGLLSIDR</sequence>